<dbReference type="EMBL" id="CP000627">
    <property type="protein sequence ID" value="ABQ19895.1"/>
    <property type="molecule type" value="Genomic_DNA"/>
</dbReference>
<dbReference type="KEGG" id="vcr:VC395_0042"/>
<reference evidence="1 2" key="1">
    <citation type="submission" date="2007-03" db="EMBL/GenBank/DDBJ databases">
        <authorList>
            <person name="Heidelberg J."/>
        </authorList>
    </citation>
    <scope>NUCLEOTIDE SEQUENCE [LARGE SCALE GENOMIC DNA]</scope>
    <source>
        <strain evidence="2">ATCC 39541 / Classical Ogawa 395 / O395</strain>
    </source>
</reference>
<dbReference type="KEGG" id="vco:VC0395_A2382"/>
<proteinExistence type="predicted"/>
<gene>
    <name evidence="1" type="ordered locus">VC0395_A2382</name>
</gene>
<name>A0A0H3AIJ0_VIBC3</name>
<accession>A0A0H3AIJ0</accession>
<organism evidence="1 2">
    <name type="scientific">Vibrio cholerae serotype O1 (strain ATCC 39541 / Classical Ogawa 395 / O395)</name>
    <dbReference type="NCBI Taxonomy" id="345073"/>
    <lineage>
        <taxon>Bacteria</taxon>
        <taxon>Pseudomonadati</taxon>
        <taxon>Pseudomonadota</taxon>
        <taxon>Gammaproteobacteria</taxon>
        <taxon>Vibrionales</taxon>
        <taxon>Vibrionaceae</taxon>
        <taxon>Vibrio</taxon>
    </lineage>
</organism>
<dbReference type="AlphaFoldDB" id="A0A0H3AIJ0"/>
<sequence>MVGQPLSSYTLRVGLADHLSPNDLPLLPTSLPRQVEKVH</sequence>
<dbReference type="Proteomes" id="UP000000249">
    <property type="component" value="Chromosome 1"/>
</dbReference>
<protein>
    <submittedName>
        <fullName evidence="1">Uncharacterized protein</fullName>
    </submittedName>
</protein>
<evidence type="ECO:0000313" key="1">
    <source>
        <dbReference type="EMBL" id="ABQ19895.1"/>
    </source>
</evidence>
<evidence type="ECO:0000313" key="2">
    <source>
        <dbReference type="Proteomes" id="UP000000249"/>
    </source>
</evidence>